<dbReference type="InterPro" id="IPR012340">
    <property type="entry name" value="NA-bd_OB-fold"/>
</dbReference>
<dbReference type="NCBIfam" id="NF010379">
    <property type="entry name" value="PRK13806.1"/>
    <property type="match status" value="1"/>
</dbReference>
<gene>
    <name evidence="5" type="primary">rpsA_1</name>
    <name evidence="5" type="ORF">DSM19430T_02250</name>
</gene>
<sequence>MAGSDDSRQMGAEENFEAMLDAYTGSMGETLKVGDRIKGTVISITADSVFVDTGTKVDGVAERSEFLDDNGELSVKEGEEVELYVMAAGAQEIRLSKALAGVGGAALLEDAYKTKLPVEGRVVATRKGGYDVDVLKRRAFCPVSQIDTRFVENAEEFVGKSFQFLIIKFEQHGRNVVVSRRALLELEQEAKRAEFMAQMQEGSVVDTKIVRLAPFGAFAEIMPGVEGLIHVSELSWSRIGAPDEAVSEGDIVRAKILSIETDKKGQLRISLSARQVTENPWARVADALTEGEIREGKVVRLTNFGAFVEVLPGIDGLVHVSEMSYTKRVHKPGDMVAVGDTVTVKVKGIDLAQQRVSLSMKEAEGDPWSGVVEQFSVGATLEGKVESRTEFGLFIALAPGVTGLMPKSNMAKAPKAANLDNAKPGDTLQVTVAQIRAQERKITLAPVGVETAEDTSWKEYRKPRAEKGPVAGSDAPAFENTLGAALKNALKNK</sequence>
<protein>
    <submittedName>
        <fullName evidence="5">30S ribosomal protein S1</fullName>
    </submittedName>
</protein>
<dbReference type="PROSITE" id="PS50126">
    <property type="entry name" value="S1"/>
    <property type="match status" value="5"/>
</dbReference>
<evidence type="ECO:0000259" key="4">
    <source>
        <dbReference type="PROSITE" id="PS50126"/>
    </source>
</evidence>
<dbReference type="GO" id="GO:0003729">
    <property type="term" value="F:mRNA binding"/>
    <property type="evidence" value="ECO:0007669"/>
    <property type="project" value="TreeGrafter"/>
</dbReference>
<dbReference type="PANTHER" id="PTHR10724:SF7">
    <property type="entry name" value="SMALL RIBOSOMAL SUBUNIT PROTEIN BS1C"/>
    <property type="match status" value="1"/>
</dbReference>
<dbReference type="Gene3D" id="2.40.50.140">
    <property type="entry name" value="Nucleic acid-binding proteins"/>
    <property type="match status" value="5"/>
</dbReference>
<dbReference type="InterPro" id="IPR035104">
    <property type="entry name" value="Ribosomal_protein_S1-like"/>
</dbReference>
<organism evidence="5 6">
    <name type="scientific">Desulfovibrio psychrotolerans</name>
    <dbReference type="NCBI Taxonomy" id="415242"/>
    <lineage>
        <taxon>Bacteria</taxon>
        <taxon>Pseudomonadati</taxon>
        <taxon>Thermodesulfobacteriota</taxon>
        <taxon>Desulfovibrionia</taxon>
        <taxon>Desulfovibrionales</taxon>
        <taxon>Desulfovibrionaceae</taxon>
        <taxon>Desulfovibrio</taxon>
    </lineage>
</organism>
<feature type="domain" description="S1 motif" evidence="4">
    <location>
        <begin position="34"/>
        <end position="98"/>
    </location>
</feature>
<dbReference type="GO" id="GO:0003735">
    <property type="term" value="F:structural constituent of ribosome"/>
    <property type="evidence" value="ECO:0007669"/>
    <property type="project" value="TreeGrafter"/>
</dbReference>
<dbReference type="EMBL" id="BLVP01000001">
    <property type="protein sequence ID" value="GFM35541.1"/>
    <property type="molecule type" value="Genomic_DNA"/>
</dbReference>
<dbReference type="InterPro" id="IPR050437">
    <property type="entry name" value="Ribos_protein_bS1-like"/>
</dbReference>
<accession>A0A7J0BQS4</accession>
<comment type="caution">
    <text evidence="5">The sequence shown here is derived from an EMBL/GenBank/DDBJ whole genome shotgun (WGS) entry which is preliminary data.</text>
</comment>
<evidence type="ECO:0000256" key="1">
    <source>
        <dbReference type="ARBA" id="ARBA00006767"/>
    </source>
</evidence>
<feature type="domain" description="S1 motif" evidence="4">
    <location>
        <begin position="378"/>
        <end position="447"/>
    </location>
</feature>
<keyword evidence="3" id="KW-0687">Ribonucleoprotein</keyword>
<dbReference type="AlphaFoldDB" id="A0A7J0BQS4"/>
<feature type="domain" description="S1 motif" evidence="4">
    <location>
        <begin position="115"/>
        <end position="181"/>
    </location>
</feature>
<keyword evidence="6" id="KW-1185">Reference proteome</keyword>
<dbReference type="Proteomes" id="UP000503820">
    <property type="component" value="Unassembled WGS sequence"/>
</dbReference>
<proteinExistence type="inferred from homology"/>
<dbReference type="GO" id="GO:0006412">
    <property type="term" value="P:translation"/>
    <property type="evidence" value="ECO:0007669"/>
    <property type="project" value="TreeGrafter"/>
</dbReference>
<dbReference type="CDD" id="cd04465">
    <property type="entry name" value="S1_RPS1_repeat_ec2_hs2"/>
    <property type="match status" value="1"/>
</dbReference>
<evidence type="ECO:0000256" key="3">
    <source>
        <dbReference type="ARBA" id="ARBA00023274"/>
    </source>
</evidence>
<keyword evidence="2 5" id="KW-0689">Ribosomal protein</keyword>
<dbReference type="RefSeq" id="WP_174408254.1">
    <property type="nucleotide sequence ID" value="NZ_BLVP01000001.1"/>
</dbReference>
<feature type="domain" description="S1 motif" evidence="4">
    <location>
        <begin position="291"/>
        <end position="361"/>
    </location>
</feature>
<dbReference type="CDD" id="cd05688">
    <property type="entry name" value="S1_RPS1_repeat_ec3"/>
    <property type="match status" value="1"/>
</dbReference>
<evidence type="ECO:0000313" key="5">
    <source>
        <dbReference type="EMBL" id="GFM35541.1"/>
    </source>
</evidence>
<name>A0A7J0BQS4_9BACT</name>
<dbReference type="InterPro" id="IPR003029">
    <property type="entry name" value="S1_domain"/>
</dbReference>
<dbReference type="PRINTS" id="PR00681">
    <property type="entry name" value="RIBOSOMALS1"/>
</dbReference>
<evidence type="ECO:0000256" key="2">
    <source>
        <dbReference type="ARBA" id="ARBA00022980"/>
    </source>
</evidence>
<feature type="domain" description="S1 motif" evidence="4">
    <location>
        <begin position="202"/>
        <end position="274"/>
    </location>
</feature>
<dbReference type="GO" id="GO:0022627">
    <property type="term" value="C:cytosolic small ribosomal subunit"/>
    <property type="evidence" value="ECO:0007669"/>
    <property type="project" value="TreeGrafter"/>
</dbReference>
<dbReference type="PANTHER" id="PTHR10724">
    <property type="entry name" value="30S RIBOSOMAL PROTEIN S1"/>
    <property type="match status" value="1"/>
</dbReference>
<dbReference type="Pfam" id="PF00575">
    <property type="entry name" value="S1"/>
    <property type="match status" value="5"/>
</dbReference>
<dbReference type="SUPFAM" id="SSF50249">
    <property type="entry name" value="Nucleic acid-binding proteins"/>
    <property type="match status" value="5"/>
</dbReference>
<dbReference type="SMART" id="SM00316">
    <property type="entry name" value="S1"/>
    <property type="match status" value="5"/>
</dbReference>
<evidence type="ECO:0000313" key="6">
    <source>
        <dbReference type="Proteomes" id="UP000503820"/>
    </source>
</evidence>
<comment type="similarity">
    <text evidence="1">Belongs to the bacterial ribosomal protein bS1 family.</text>
</comment>
<reference evidence="5 6" key="1">
    <citation type="submission" date="2020-05" db="EMBL/GenBank/DDBJ databases">
        <title>Draft genome sequence of Desulfovibrio psychrotolerans JS1T.</title>
        <authorList>
            <person name="Ueno A."/>
            <person name="Tamazawa S."/>
            <person name="Tamamura S."/>
            <person name="Murakami T."/>
            <person name="Kiyama T."/>
            <person name="Inomata H."/>
            <person name="Amano Y."/>
            <person name="Miyakawa K."/>
            <person name="Tamaki H."/>
            <person name="Naganuma T."/>
            <person name="Kaneko K."/>
        </authorList>
    </citation>
    <scope>NUCLEOTIDE SEQUENCE [LARGE SCALE GENOMIC DNA]</scope>
    <source>
        <strain evidence="5 6">JS1</strain>
    </source>
</reference>